<feature type="region of interest" description="Disordered" evidence="1">
    <location>
        <begin position="178"/>
        <end position="202"/>
    </location>
</feature>
<keyword evidence="2" id="KW-0472">Membrane</keyword>
<proteinExistence type="predicted"/>
<dbReference type="EMBL" id="AP023420">
    <property type="protein sequence ID" value="BCK85373.1"/>
    <property type="molecule type" value="Genomic_DNA"/>
</dbReference>
<keyword evidence="2" id="KW-1133">Transmembrane helix</keyword>
<evidence type="ECO:0000313" key="3">
    <source>
        <dbReference type="EMBL" id="BCK85373.1"/>
    </source>
</evidence>
<feature type="transmembrane region" description="Helical" evidence="2">
    <location>
        <begin position="44"/>
        <end position="63"/>
    </location>
</feature>
<evidence type="ECO:0000313" key="4">
    <source>
        <dbReference type="Proteomes" id="UP000679848"/>
    </source>
</evidence>
<gene>
    <name evidence="3" type="ORF">MM59RIKEN_26920</name>
</gene>
<evidence type="ECO:0000256" key="2">
    <source>
        <dbReference type="SAM" id="Phobius"/>
    </source>
</evidence>
<feature type="transmembrane region" description="Helical" evidence="2">
    <location>
        <begin position="103"/>
        <end position="121"/>
    </location>
</feature>
<feature type="transmembrane region" description="Helical" evidence="2">
    <location>
        <begin position="9"/>
        <end position="32"/>
    </location>
</feature>
<dbReference type="RefSeq" id="WP_213543505.1">
    <property type="nucleotide sequence ID" value="NZ_AP023420.1"/>
</dbReference>
<dbReference type="AlphaFoldDB" id="A0A810QME3"/>
<name>A0A810QME3_9FIRM</name>
<feature type="compositionally biased region" description="Basic and acidic residues" evidence="1">
    <location>
        <begin position="185"/>
        <end position="195"/>
    </location>
</feature>
<dbReference type="KEGG" id="pfaa:MM59RIKEN_26920"/>
<sequence>MHISIGKKVLATVAFWLLVTFGGSLVMLLNALSPYFAQYRPGDLGYLVLQTVSTAAGAGIAVWAEESITQGKCKLLYFVNCVIAATLCSSLTLLNLLIGGAGLQSLIAVGIASVLLIVFAYQYGKSIAGSLEYHKQITSKYEVFLPGMELIERFARQENRSVPDYIRYLRIESKRAEEGISEAEAAQKVDEEDRKRAARAGL</sequence>
<keyword evidence="4" id="KW-1185">Reference proteome</keyword>
<protein>
    <submittedName>
        <fullName evidence="3">Uncharacterized protein</fullName>
    </submittedName>
</protein>
<dbReference type="Proteomes" id="UP000679848">
    <property type="component" value="Chromosome"/>
</dbReference>
<evidence type="ECO:0000256" key="1">
    <source>
        <dbReference type="SAM" id="MobiDB-lite"/>
    </source>
</evidence>
<accession>A0A810QME3</accession>
<keyword evidence="2" id="KW-0812">Transmembrane</keyword>
<feature type="transmembrane region" description="Helical" evidence="2">
    <location>
        <begin position="75"/>
        <end position="97"/>
    </location>
</feature>
<organism evidence="3 4">
    <name type="scientific">Pusillibacter faecalis</name>
    <dbReference type="NCBI Taxonomy" id="2714358"/>
    <lineage>
        <taxon>Bacteria</taxon>
        <taxon>Bacillati</taxon>
        <taxon>Bacillota</taxon>
        <taxon>Clostridia</taxon>
        <taxon>Eubacteriales</taxon>
        <taxon>Oscillospiraceae</taxon>
        <taxon>Pusillibacter</taxon>
    </lineage>
</organism>
<reference evidence="3" key="1">
    <citation type="submission" date="2020-09" db="EMBL/GenBank/DDBJ databases">
        <title>New species isolated from human feces.</title>
        <authorList>
            <person name="Kitahara M."/>
            <person name="Shigeno Y."/>
            <person name="Shime M."/>
            <person name="Matsumoto Y."/>
            <person name="Nakamura S."/>
            <person name="Motooka D."/>
            <person name="Fukuoka S."/>
            <person name="Nishikawa H."/>
            <person name="Benno Y."/>
        </authorList>
    </citation>
    <scope>NUCLEOTIDE SEQUENCE</scope>
    <source>
        <strain evidence="3">MM59</strain>
    </source>
</reference>